<dbReference type="GO" id="GO:0034040">
    <property type="term" value="F:ATPase-coupled lipid transmembrane transporter activity"/>
    <property type="evidence" value="ECO:0007669"/>
    <property type="project" value="TreeGrafter"/>
</dbReference>
<feature type="transmembrane region" description="Helical" evidence="5">
    <location>
        <begin position="29"/>
        <end position="46"/>
    </location>
</feature>
<feature type="transmembrane region" description="Helical" evidence="5">
    <location>
        <begin position="291"/>
        <end position="313"/>
    </location>
</feature>
<dbReference type="Pfam" id="PF00664">
    <property type="entry name" value="ABC_membrane"/>
    <property type="match status" value="1"/>
</dbReference>
<feature type="transmembrane region" description="Helical" evidence="5">
    <location>
        <begin position="203"/>
        <end position="223"/>
    </location>
</feature>
<dbReference type="Gene3D" id="3.40.50.300">
    <property type="entry name" value="P-loop containing nucleotide triphosphate hydrolases"/>
    <property type="match status" value="2"/>
</dbReference>
<evidence type="ECO:0000256" key="4">
    <source>
        <dbReference type="ARBA" id="ARBA00023136"/>
    </source>
</evidence>
<keyword evidence="4 5" id="KW-0472">Membrane</keyword>
<comment type="subcellular location">
    <subcellularLocation>
        <location evidence="1">Membrane</location>
        <topology evidence="1">Multi-pass membrane protein</topology>
    </subcellularLocation>
</comment>
<dbReference type="SUPFAM" id="SSF90123">
    <property type="entry name" value="ABC transporter transmembrane region"/>
    <property type="match status" value="1"/>
</dbReference>
<gene>
    <name evidence="8" type="ORF">MNBD_ALPHA08-756</name>
</gene>
<dbReference type="GO" id="GO:0005524">
    <property type="term" value="F:ATP binding"/>
    <property type="evidence" value="ECO:0007669"/>
    <property type="project" value="UniProtKB-KW"/>
</dbReference>
<dbReference type="GO" id="GO:0016887">
    <property type="term" value="F:ATP hydrolysis activity"/>
    <property type="evidence" value="ECO:0007669"/>
    <property type="project" value="InterPro"/>
</dbReference>
<organism evidence="8">
    <name type="scientific">hydrothermal vent metagenome</name>
    <dbReference type="NCBI Taxonomy" id="652676"/>
    <lineage>
        <taxon>unclassified sequences</taxon>
        <taxon>metagenomes</taxon>
        <taxon>ecological metagenomes</taxon>
    </lineage>
</organism>
<dbReference type="AlphaFoldDB" id="A0A3B0RW89"/>
<dbReference type="InterPro" id="IPR011527">
    <property type="entry name" value="ABC1_TM_dom"/>
</dbReference>
<accession>A0A3B0RW89</accession>
<evidence type="ECO:0000256" key="1">
    <source>
        <dbReference type="ARBA" id="ARBA00004141"/>
    </source>
</evidence>
<evidence type="ECO:0000256" key="3">
    <source>
        <dbReference type="ARBA" id="ARBA00022989"/>
    </source>
</evidence>
<keyword evidence="3 5" id="KW-1133">Transmembrane helix</keyword>
<dbReference type="GO" id="GO:0140359">
    <property type="term" value="F:ABC-type transporter activity"/>
    <property type="evidence" value="ECO:0007669"/>
    <property type="project" value="InterPro"/>
</dbReference>
<proteinExistence type="predicted"/>
<dbReference type="InterPro" id="IPR003439">
    <property type="entry name" value="ABC_transporter-like_ATP-bd"/>
</dbReference>
<evidence type="ECO:0000313" key="8">
    <source>
        <dbReference type="EMBL" id="VAV96547.1"/>
    </source>
</evidence>
<name>A0A3B0RW89_9ZZZZ</name>
<dbReference type="GO" id="GO:0016020">
    <property type="term" value="C:membrane"/>
    <property type="evidence" value="ECO:0007669"/>
    <property type="project" value="UniProtKB-SubCell"/>
</dbReference>
<feature type="domain" description="ABC transporter" evidence="6">
    <location>
        <begin position="385"/>
        <end position="918"/>
    </location>
</feature>
<dbReference type="PROSITE" id="PS50929">
    <property type="entry name" value="ABC_TM1F"/>
    <property type="match status" value="1"/>
</dbReference>
<evidence type="ECO:0000256" key="2">
    <source>
        <dbReference type="ARBA" id="ARBA00022692"/>
    </source>
</evidence>
<dbReference type="Gene3D" id="1.20.1560.10">
    <property type="entry name" value="ABC transporter type 1, transmembrane domain"/>
    <property type="match status" value="1"/>
</dbReference>
<dbReference type="SUPFAM" id="SSF52540">
    <property type="entry name" value="P-loop containing nucleoside triphosphate hydrolases"/>
    <property type="match status" value="1"/>
</dbReference>
<dbReference type="InterPro" id="IPR036640">
    <property type="entry name" value="ABC1_TM_sf"/>
</dbReference>
<sequence>MADNKKHDDEALPDTVFKFAWKHTRKQQIWVLAIALLSMPTYFFALDIPKRIVNGPIQGGGFPTEEARQAFLQFAIDIPVWLGGPQTVELFSGFSLDRWGSLIALSFAFLALVVINGLFKFYINLYKGRLGERMLRRLRFDLIERVLRFPILYFKRVKPSEVASMVKDEVEPIGGFVGEAFVTPMFLGGQALTAMAFIMLQSFWLGLIAGGIVLVQALLIPRLRRRLVELGRQRQLTARQLAGKVGELVDGITAVHVNDTSNYERADVSARLGHIFAIRYELFQRKFFVKFLNNFLAQVTPFVFYLLGGYFALTGQLDIGQLVAVIAAYKDLPAPIKDLINWDQQRLDVQVKYTQVVEQFYSDGMIDKQLQEARLEPVTGLTDGFRLSGLSVVDDTGTRLLENVTTQFSLNQQIAVVGGLNSGGETLADVLARLLPESRGSIKLGSSELCDLPECVTGRRIGYVPSDVPLFFGSFGDNLIYSLKHAPFKEKDYDEQGKKRRQWELAEARNAGNSELDINADWTNYKAAGATGQQDLIFKIMDTLKLVDMNADVMNFGLKGIIDPVERPDLAEKILAARDELKTRLVKEPYSEMVELFDPDVYTTQATIGENLLFGTFLDGEFDGEQLHKEPYLHQVLKENDLLKDFYEVGREMASTAIELFADLDPGHPFFEQLSFMTAEEMSEYQVVLARTKGAKYDNLAGDDRQMLVRLAFGYVEPRHRMGLLSDELRTRLLIARKAFRRGLPDNLKSVIEFYDPLVYNCTSSVQDNILMGRIAYGIAEGEKTILGMLRDVLEEHELHDEIFTVGLEFNVGVAGKRLTSAQRQKLGLARALLKQPDFLIVNRALAALDRASQEKIIDSVVTHSRNSEGTRGIFWVLASPVMAKKFDRVLVMDQGRVVEDGTPDELLAKEGRFTRLIA</sequence>
<evidence type="ECO:0000256" key="5">
    <source>
        <dbReference type="SAM" id="Phobius"/>
    </source>
</evidence>
<feature type="transmembrane region" description="Helical" evidence="5">
    <location>
        <begin position="99"/>
        <end position="123"/>
    </location>
</feature>
<dbReference type="EMBL" id="UOEC01000132">
    <property type="protein sequence ID" value="VAV96547.1"/>
    <property type="molecule type" value="Genomic_DNA"/>
</dbReference>
<dbReference type="InterPro" id="IPR039421">
    <property type="entry name" value="Type_1_exporter"/>
</dbReference>
<reference evidence="8" key="1">
    <citation type="submission" date="2018-06" db="EMBL/GenBank/DDBJ databases">
        <authorList>
            <person name="Zhirakovskaya E."/>
        </authorList>
    </citation>
    <scope>NUCLEOTIDE SEQUENCE</scope>
</reference>
<dbReference type="PANTHER" id="PTHR24221:SF654">
    <property type="entry name" value="ATP-BINDING CASSETTE SUB-FAMILY B MEMBER 6"/>
    <property type="match status" value="1"/>
</dbReference>
<evidence type="ECO:0000259" key="7">
    <source>
        <dbReference type="PROSITE" id="PS50929"/>
    </source>
</evidence>
<protein>
    <submittedName>
        <fullName evidence="8">Efflux ABC transporter, permease/ATP-binding protein</fullName>
    </submittedName>
</protein>
<keyword evidence="8" id="KW-0547">Nucleotide-binding</keyword>
<feature type="domain" description="ABC transmembrane type-1" evidence="7">
    <location>
        <begin position="90"/>
        <end position="341"/>
    </location>
</feature>
<dbReference type="PANTHER" id="PTHR24221">
    <property type="entry name" value="ATP-BINDING CASSETTE SUB-FAMILY B"/>
    <property type="match status" value="1"/>
</dbReference>
<evidence type="ECO:0000259" key="6">
    <source>
        <dbReference type="PROSITE" id="PS50893"/>
    </source>
</evidence>
<dbReference type="PROSITE" id="PS50893">
    <property type="entry name" value="ABC_TRANSPORTER_2"/>
    <property type="match status" value="1"/>
</dbReference>
<keyword evidence="8" id="KW-0067">ATP-binding</keyword>
<dbReference type="InterPro" id="IPR027417">
    <property type="entry name" value="P-loop_NTPase"/>
</dbReference>
<keyword evidence="2 5" id="KW-0812">Transmembrane</keyword>
<feature type="transmembrane region" description="Helical" evidence="5">
    <location>
        <begin position="173"/>
        <end position="197"/>
    </location>
</feature>